<name>L8WMP5_THACA</name>
<dbReference type="Proteomes" id="UP000011668">
    <property type="component" value="Unassembled WGS sequence"/>
</dbReference>
<sequence length="206" mass="22192">MLSGSDIHTSIMTSDLVAYHYASCRIYPVAKLRSYGIPWTRVQGPPSVSSCPQGSRQCRLPSSFNTSGWGAHTKALRRRQPDSDLGPSYDIIKVYPCDMKFFNLVGLIALSVSVVSGSPASNLLGVNNYCSGLGEKCNGFHACCSGFQCKGAGFKRTCEDPSGPDCTLEGRPCSDFSKCCAGLTCQGAAFKRTCSQESTLYSYKDQ</sequence>
<dbReference type="HOGENOM" id="CLU_1332727_0_0_1"/>
<gene>
    <name evidence="1" type="ORF">AG1IA_07895</name>
</gene>
<dbReference type="EMBL" id="AFRT01002284">
    <property type="protein sequence ID" value="ELU38058.1"/>
    <property type="molecule type" value="Genomic_DNA"/>
</dbReference>
<dbReference type="AlphaFoldDB" id="L8WMP5"/>
<comment type="caution">
    <text evidence="1">The sequence shown here is derived from an EMBL/GenBank/DDBJ whole genome shotgun (WGS) entry which is preliminary data.</text>
</comment>
<reference evidence="1 2" key="1">
    <citation type="journal article" date="2013" name="Nat. Commun.">
        <title>The evolution and pathogenic mechanisms of the rice sheath blight pathogen.</title>
        <authorList>
            <person name="Zheng A."/>
            <person name="Lin R."/>
            <person name="Xu L."/>
            <person name="Qin P."/>
            <person name="Tang C."/>
            <person name="Ai P."/>
            <person name="Zhang D."/>
            <person name="Liu Y."/>
            <person name="Sun Z."/>
            <person name="Feng H."/>
            <person name="Wang Y."/>
            <person name="Chen Y."/>
            <person name="Liang X."/>
            <person name="Fu R."/>
            <person name="Li Q."/>
            <person name="Zhang J."/>
            <person name="Yu X."/>
            <person name="Xie Z."/>
            <person name="Ding L."/>
            <person name="Guan P."/>
            <person name="Tang J."/>
            <person name="Liang Y."/>
            <person name="Wang S."/>
            <person name="Deng Q."/>
            <person name="Li S."/>
            <person name="Zhu J."/>
            <person name="Wang L."/>
            <person name="Liu H."/>
            <person name="Li P."/>
        </authorList>
    </citation>
    <scope>NUCLEOTIDE SEQUENCE [LARGE SCALE GENOMIC DNA]</scope>
    <source>
        <strain evidence="2">AG-1 IA</strain>
    </source>
</reference>
<organism evidence="1 2">
    <name type="scientific">Thanatephorus cucumeris (strain AG1-IA)</name>
    <name type="common">Rice sheath blight fungus</name>
    <name type="synonym">Rhizoctonia solani</name>
    <dbReference type="NCBI Taxonomy" id="983506"/>
    <lineage>
        <taxon>Eukaryota</taxon>
        <taxon>Fungi</taxon>
        <taxon>Dikarya</taxon>
        <taxon>Basidiomycota</taxon>
        <taxon>Agaricomycotina</taxon>
        <taxon>Agaricomycetes</taxon>
        <taxon>Cantharellales</taxon>
        <taxon>Ceratobasidiaceae</taxon>
        <taxon>Rhizoctonia</taxon>
        <taxon>Rhizoctonia solani AG-1</taxon>
    </lineage>
</organism>
<accession>L8WMP5</accession>
<evidence type="ECO:0000313" key="1">
    <source>
        <dbReference type="EMBL" id="ELU38058.1"/>
    </source>
</evidence>
<protein>
    <submittedName>
        <fullName evidence="1">Uncharacterized protein</fullName>
    </submittedName>
</protein>
<keyword evidence="2" id="KW-1185">Reference proteome</keyword>
<evidence type="ECO:0000313" key="2">
    <source>
        <dbReference type="Proteomes" id="UP000011668"/>
    </source>
</evidence>
<proteinExistence type="predicted"/>